<evidence type="ECO:0000313" key="9">
    <source>
        <dbReference type="EMBL" id="TXC04854.1"/>
    </source>
</evidence>
<evidence type="ECO:0000256" key="3">
    <source>
        <dbReference type="ARBA" id="ARBA00022679"/>
    </source>
</evidence>
<dbReference type="Gene3D" id="3.30.1460.50">
    <property type="match status" value="1"/>
</dbReference>
<dbReference type="Pfam" id="PF03987">
    <property type="entry name" value="Autophagy_act_C"/>
    <property type="match status" value="1"/>
</dbReference>
<protein>
    <recommendedName>
        <fullName evidence="2">Ubiquitin-like-conjugating enzyme ATG10</fullName>
    </recommendedName>
    <alternativeName>
        <fullName evidence="7">Autophagy-related protein 10</fullName>
    </alternativeName>
</protein>
<keyword evidence="5" id="KW-0813">Transport</keyword>
<keyword evidence="8" id="KW-0472">Membrane</keyword>
<evidence type="ECO:0000256" key="6">
    <source>
        <dbReference type="ARBA" id="ARBA00023006"/>
    </source>
</evidence>
<reference evidence="9 10" key="1">
    <citation type="submission" date="2019-07" db="EMBL/GenBank/DDBJ databases">
        <title>The First High-Quality Draft Genome Sequence of the Causal Agent of the Current Panama Disease Epidemic.</title>
        <authorList>
            <person name="Warmington R.J."/>
            <person name="Kay W."/>
            <person name="Jeffries A."/>
            <person name="Bebber D."/>
            <person name="Moore K."/>
            <person name="Studholme D.J."/>
        </authorList>
    </citation>
    <scope>NUCLEOTIDE SEQUENCE [LARGE SCALE GENOMIC DNA]</scope>
    <source>
        <strain evidence="9 10">TR4</strain>
    </source>
</reference>
<dbReference type="GO" id="GO:0005829">
    <property type="term" value="C:cytosol"/>
    <property type="evidence" value="ECO:0007669"/>
    <property type="project" value="TreeGrafter"/>
</dbReference>
<evidence type="ECO:0000256" key="2">
    <source>
        <dbReference type="ARBA" id="ARBA00021099"/>
    </source>
</evidence>
<evidence type="ECO:0000313" key="10">
    <source>
        <dbReference type="Proteomes" id="UP000321331"/>
    </source>
</evidence>
<dbReference type="PANTHER" id="PTHR14957">
    <property type="entry name" value="UBIQUITIN-LIKE-CONJUGATING ENZYME ATG10"/>
    <property type="match status" value="1"/>
</dbReference>
<evidence type="ECO:0000256" key="5">
    <source>
        <dbReference type="ARBA" id="ARBA00022927"/>
    </source>
</evidence>
<organism evidence="9 10">
    <name type="scientific">Fusarium oxysporum f. sp. cubense</name>
    <dbReference type="NCBI Taxonomy" id="61366"/>
    <lineage>
        <taxon>Eukaryota</taxon>
        <taxon>Fungi</taxon>
        <taxon>Dikarya</taxon>
        <taxon>Ascomycota</taxon>
        <taxon>Pezizomycotina</taxon>
        <taxon>Sordariomycetes</taxon>
        <taxon>Hypocreomycetidae</taxon>
        <taxon>Hypocreales</taxon>
        <taxon>Nectriaceae</taxon>
        <taxon>Fusarium</taxon>
        <taxon>Fusarium oxysporum species complex</taxon>
    </lineage>
</organism>
<dbReference type="PANTHER" id="PTHR14957:SF1">
    <property type="entry name" value="UBIQUITIN-LIKE-CONJUGATING ENZYME ATG10"/>
    <property type="match status" value="1"/>
</dbReference>
<keyword evidence="6" id="KW-0072">Autophagy</keyword>
<evidence type="ECO:0000256" key="1">
    <source>
        <dbReference type="ARBA" id="ARBA00005696"/>
    </source>
</evidence>
<dbReference type="EMBL" id="VMNF01000007">
    <property type="protein sequence ID" value="TXC04854.1"/>
    <property type="molecule type" value="Genomic_DNA"/>
</dbReference>
<dbReference type="GO" id="GO:0061651">
    <property type="term" value="F:Atg12 conjugating enzyme activity"/>
    <property type="evidence" value="ECO:0007669"/>
    <property type="project" value="TreeGrafter"/>
</dbReference>
<evidence type="ECO:0000256" key="8">
    <source>
        <dbReference type="SAM" id="Phobius"/>
    </source>
</evidence>
<keyword evidence="8" id="KW-1133">Transmembrane helix</keyword>
<keyword evidence="8" id="KW-0812">Transmembrane</keyword>
<comment type="caution">
    <text evidence="9">The sequence shown here is derived from an EMBL/GenBank/DDBJ whole genome shotgun (WGS) entry which is preliminary data.</text>
</comment>
<accession>A0A5C6T365</accession>
<keyword evidence="3" id="KW-0808">Transferase</keyword>
<dbReference type="GO" id="GO:0000045">
    <property type="term" value="P:autophagosome assembly"/>
    <property type="evidence" value="ECO:0007669"/>
    <property type="project" value="TreeGrafter"/>
</dbReference>
<gene>
    <name evidence="9" type="ORF">FocTR4_00001217</name>
</gene>
<keyword evidence="4" id="KW-0833">Ubl conjugation pathway</keyword>
<dbReference type="GO" id="GO:0015031">
    <property type="term" value="P:protein transport"/>
    <property type="evidence" value="ECO:0007669"/>
    <property type="project" value="UniProtKB-KW"/>
</dbReference>
<evidence type="ECO:0000256" key="4">
    <source>
        <dbReference type="ARBA" id="ARBA00022786"/>
    </source>
</evidence>
<dbReference type="AlphaFoldDB" id="A0A5C6T365"/>
<comment type="similarity">
    <text evidence="1">Belongs to the ATG10 family.</text>
</comment>
<dbReference type="GO" id="GO:0000422">
    <property type="term" value="P:autophagy of mitochondrion"/>
    <property type="evidence" value="ECO:0007669"/>
    <property type="project" value="TreeGrafter"/>
</dbReference>
<sequence>MTARGSDTQLNHKLHLWYQNSPDLDHNNPVGMAIENFPSLTVEEFSEACHHLDRQYCQASLGPQRARWKLRLCNALCTDFAYGGGFTTYIQIRRPLEFNLDHGDLSLDLDGFSFSDDKTHIPIGGDKDMLDAEEADEAALIRQRTRPEVAMVEYEIHLHPTYRVPCLWFNLRNLPADEPAFNIDTVFRRLVPDEYKAGLRALGNVGGISADHHPITGVPSFFVHPCLLGDAISKFECDRTNYLMIWLGLVGGCVGLWVPKEMAMQ</sequence>
<dbReference type="Proteomes" id="UP000321331">
    <property type="component" value="Unassembled WGS sequence"/>
</dbReference>
<dbReference type="GO" id="GO:0032446">
    <property type="term" value="P:protein modification by small protein conjugation"/>
    <property type="evidence" value="ECO:0007669"/>
    <property type="project" value="TreeGrafter"/>
</dbReference>
<keyword evidence="5" id="KW-0653">Protein transport</keyword>
<evidence type="ECO:0000256" key="7">
    <source>
        <dbReference type="ARBA" id="ARBA00029833"/>
    </source>
</evidence>
<feature type="transmembrane region" description="Helical" evidence="8">
    <location>
        <begin position="242"/>
        <end position="259"/>
    </location>
</feature>
<proteinExistence type="inferred from homology"/>
<dbReference type="InterPro" id="IPR007135">
    <property type="entry name" value="Atg3/Atg10"/>
</dbReference>
<name>A0A5C6T365_FUSOC</name>